<keyword evidence="2" id="KW-1185">Reference proteome</keyword>
<dbReference type="Proteomes" id="UP000828390">
    <property type="component" value="Unassembled WGS sequence"/>
</dbReference>
<proteinExistence type="predicted"/>
<gene>
    <name evidence="1" type="ORF">DPMN_039679</name>
</gene>
<organism evidence="1 2">
    <name type="scientific">Dreissena polymorpha</name>
    <name type="common">Zebra mussel</name>
    <name type="synonym">Mytilus polymorpha</name>
    <dbReference type="NCBI Taxonomy" id="45954"/>
    <lineage>
        <taxon>Eukaryota</taxon>
        <taxon>Metazoa</taxon>
        <taxon>Spiralia</taxon>
        <taxon>Lophotrochozoa</taxon>
        <taxon>Mollusca</taxon>
        <taxon>Bivalvia</taxon>
        <taxon>Autobranchia</taxon>
        <taxon>Heteroconchia</taxon>
        <taxon>Euheterodonta</taxon>
        <taxon>Imparidentia</taxon>
        <taxon>Neoheterodontei</taxon>
        <taxon>Myida</taxon>
        <taxon>Dreissenoidea</taxon>
        <taxon>Dreissenidae</taxon>
        <taxon>Dreissena</taxon>
    </lineage>
</organism>
<reference evidence="1" key="1">
    <citation type="journal article" date="2019" name="bioRxiv">
        <title>The Genome of the Zebra Mussel, Dreissena polymorpha: A Resource for Invasive Species Research.</title>
        <authorList>
            <person name="McCartney M.A."/>
            <person name="Auch B."/>
            <person name="Kono T."/>
            <person name="Mallez S."/>
            <person name="Zhang Y."/>
            <person name="Obille A."/>
            <person name="Becker A."/>
            <person name="Abrahante J.E."/>
            <person name="Garbe J."/>
            <person name="Badalamenti J.P."/>
            <person name="Herman A."/>
            <person name="Mangelson H."/>
            <person name="Liachko I."/>
            <person name="Sullivan S."/>
            <person name="Sone E.D."/>
            <person name="Koren S."/>
            <person name="Silverstein K.A.T."/>
            <person name="Beckman K.B."/>
            <person name="Gohl D.M."/>
        </authorList>
    </citation>
    <scope>NUCLEOTIDE SEQUENCE</scope>
    <source>
        <strain evidence="1">Duluth1</strain>
        <tissue evidence="1">Whole animal</tissue>
    </source>
</reference>
<evidence type="ECO:0000313" key="1">
    <source>
        <dbReference type="EMBL" id="KAH3733254.1"/>
    </source>
</evidence>
<comment type="caution">
    <text evidence="1">The sequence shown here is derived from an EMBL/GenBank/DDBJ whole genome shotgun (WGS) entry which is preliminary data.</text>
</comment>
<evidence type="ECO:0000313" key="2">
    <source>
        <dbReference type="Proteomes" id="UP000828390"/>
    </source>
</evidence>
<reference evidence="1" key="2">
    <citation type="submission" date="2020-11" db="EMBL/GenBank/DDBJ databases">
        <authorList>
            <person name="McCartney M.A."/>
            <person name="Auch B."/>
            <person name="Kono T."/>
            <person name="Mallez S."/>
            <person name="Becker A."/>
            <person name="Gohl D.M."/>
            <person name="Silverstein K.A.T."/>
            <person name="Koren S."/>
            <person name="Bechman K.B."/>
            <person name="Herman A."/>
            <person name="Abrahante J.E."/>
            <person name="Garbe J."/>
        </authorList>
    </citation>
    <scope>NUCLEOTIDE SEQUENCE</scope>
    <source>
        <strain evidence="1">Duluth1</strain>
        <tissue evidence="1">Whole animal</tissue>
    </source>
</reference>
<protein>
    <submittedName>
        <fullName evidence="1">Uncharacterized protein</fullName>
    </submittedName>
</protein>
<name>A0A9D4HUH5_DREPO</name>
<sequence>MKVKKILVDHPARKDIYICFGPLREAYPWGGTSTVSDLSSILYDEIDGDLPRWRPRWRVLEDCLVQSFLPSELSKPSQLSSLDGRQECSF</sequence>
<accession>A0A9D4HUH5</accession>
<dbReference type="EMBL" id="JAIWYP010000011">
    <property type="protein sequence ID" value="KAH3733254.1"/>
    <property type="molecule type" value="Genomic_DNA"/>
</dbReference>
<dbReference type="AlphaFoldDB" id="A0A9D4HUH5"/>